<dbReference type="InterPro" id="IPR054024">
    <property type="entry name" value="DUF6946"/>
</dbReference>
<sequence>MEITDSKSNPIKEMEDWCKILPQKKWEVGRSAFELAKFIIEGAGITYISDTINKLLNQEVKLERAIPEYNVDFDNLGNGRKHDLAIFGKVFGGNTERKVFIGIEAKVDEPFDRTVEERYMEGIKKLLNEKNSNLPERILNLLKRYYPQIRKEHFKLRYQLLFSLAGTVDYEADIHIFMVLVFKSKSYNTKKGISNLKDYQVFMDSINALFLSTQENSYKAIVKNKAGVEKEVYSIYKIIDKVIT</sequence>
<evidence type="ECO:0000313" key="3">
    <source>
        <dbReference type="Proteomes" id="UP001200544"/>
    </source>
</evidence>
<dbReference type="Proteomes" id="UP001200544">
    <property type="component" value="Unassembled WGS sequence"/>
</dbReference>
<evidence type="ECO:0000259" key="1">
    <source>
        <dbReference type="Pfam" id="PF22187"/>
    </source>
</evidence>
<dbReference type="Pfam" id="PF22187">
    <property type="entry name" value="DUF6946"/>
    <property type="match status" value="1"/>
</dbReference>
<protein>
    <recommendedName>
        <fullName evidence="1">DUF6946 domain-containing protein</fullName>
    </recommendedName>
</protein>
<reference evidence="2" key="1">
    <citation type="submission" date="2021-07" db="EMBL/GenBank/DDBJ databases">
        <title>Comparative genomics of Bacteroides fragilis group isolates reveals species-dependent resistance mechanisms and validates clinical tools for resistance prediction.</title>
        <authorList>
            <person name="Wallace M.J."/>
            <person name="Jean S."/>
            <person name="Wallace M.A."/>
            <person name="Carey-Ann B.D."/>
            <person name="Dantas G."/>
        </authorList>
    </citation>
    <scope>NUCLEOTIDE SEQUENCE</scope>
    <source>
        <strain evidence="2">BJH_160</strain>
    </source>
</reference>
<dbReference type="AlphaFoldDB" id="A0AAW4ZIH6"/>
<dbReference type="EMBL" id="JAHYQA010000033">
    <property type="protein sequence ID" value="MCE9240841.1"/>
    <property type="molecule type" value="Genomic_DNA"/>
</dbReference>
<name>A0AAW4ZIH6_BACT4</name>
<evidence type="ECO:0000313" key="2">
    <source>
        <dbReference type="EMBL" id="MCE9240841.1"/>
    </source>
</evidence>
<feature type="domain" description="DUF6946" evidence="1">
    <location>
        <begin position="10"/>
        <end position="208"/>
    </location>
</feature>
<proteinExistence type="predicted"/>
<accession>A0AAW4ZIH6</accession>
<organism evidence="2 3">
    <name type="scientific">Bacteroides thetaiotaomicron</name>
    <dbReference type="NCBI Taxonomy" id="818"/>
    <lineage>
        <taxon>Bacteria</taxon>
        <taxon>Pseudomonadati</taxon>
        <taxon>Bacteroidota</taxon>
        <taxon>Bacteroidia</taxon>
        <taxon>Bacteroidales</taxon>
        <taxon>Bacteroidaceae</taxon>
        <taxon>Bacteroides</taxon>
    </lineage>
</organism>
<comment type="caution">
    <text evidence="2">The sequence shown here is derived from an EMBL/GenBank/DDBJ whole genome shotgun (WGS) entry which is preliminary data.</text>
</comment>
<dbReference type="RefSeq" id="WP_234129451.1">
    <property type="nucleotide sequence ID" value="NZ_JAHYQA010000033.1"/>
</dbReference>
<gene>
    <name evidence="2" type="ORF">K0H07_27330</name>
</gene>